<dbReference type="Proteomes" id="UP001611548">
    <property type="component" value="Unassembled WGS sequence"/>
</dbReference>
<dbReference type="PANTHER" id="PTHR43537:SF44">
    <property type="entry name" value="GNTR FAMILY REGULATORY PROTEIN"/>
    <property type="match status" value="1"/>
</dbReference>
<dbReference type="Gene3D" id="1.10.10.10">
    <property type="entry name" value="Winged helix-like DNA-binding domain superfamily/Winged helix DNA-binding domain"/>
    <property type="match status" value="1"/>
</dbReference>
<dbReference type="Pfam" id="PF07729">
    <property type="entry name" value="FCD"/>
    <property type="match status" value="1"/>
</dbReference>
<gene>
    <name evidence="5" type="ORF">ACH429_11105</name>
</gene>
<dbReference type="Gene3D" id="1.20.120.530">
    <property type="entry name" value="GntR ligand-binding domain-like"/>
    <property type="match status" value="1"/>
</dbReference>
<evidence type="ECO:0000313" key="6">
    <source>
        <dbReference type="Proteomes" id="UP001611548"/>
    </source>
</evidence>
<keyword evidence="6" id="KW-1185">Reference proteome</keyword>
<dbReference type="EMBL" id="JBIRWE010000003">
    <property type="protein sequence ID" value="MFI1964649.1"/>
    <property type="molecule type" value="Genomic_DNA"/>
</dbReference>
<keyword evidence="1" id="KW-0805">Transcription regulation</keyword>
<dbReference type="PRINTS" id="PR00035">
    <property type="entry name" value="HTHGNTR"/>
</dbReference>
<evidence type="ECO:0000256" key="2">
    <source>
        <dbReference type="ARBA" id="ARBA00023125"/>
    </source>
</evidence>
<evidence type="ECO:0000259" key="4">
    <source>
        <dbReference type="PROSITE" id="PS50949"/>
    </source>
</evidence>
<proteinExistence type="predicted"/>
<keyword evidence="3" id="KW-0804">Transcription</keyword>
<dbReference type="InterPro" id="IPR011711">
    <property type="entry name" value="GntR_C"/>
</dbReference>
<dbReference type="PANTHER" id="PTHR43537">
    <property type="entry name" value="TRANSCRIPTIONAL REGULATOR, GNTR FAMILY"/>
    <property type="match status" value="1"/>
</dbReference>
<dbReference type="InterPro" id="IPR000524">
    <property type="entry name" value="Tscrpt_reg_HTH_GntR"/>
</dbReference>
<comment type="caution">
    <text evidence="5">The sequence shown here is derived from an EMBL/GenBank/DDBJ whole genome shotgun (WGS) entry which is preliminary data.</text>
</comment>
<dbReference type="CDD" id="cd07377">
    <property type="entry name" value="WHTH_GntR"/>
    <property type="match status" value="1"/>
</dbReference>
<evidence type="ECO:0000313" key="5">
    <source>
        <dbReference type="EMBL" id="MFI1964649.1"/>
    </source>
</evidence>
<organism evidence="5 6">
    <name type="scientific">Streptomyces pathocidini</name>
    <dbReference type="NCBI Taxonomy" id="1650571"/>
    <lineage>
        <taxon>Bacteria</taxon>
        <taxon>Bacillati</taxon>
        <taxon>Actinomycetota</taxon>
        <taxon>Actinomycetes</taxon>
        <taxon>Kitasatosporales</taxon>
        <taxon>Streptomycetaceae</taxon>
        <taxon>Streptomyces</taxon>
    </lineage>
</organism>
<dbReference type="SUPFAM" id="SSF46785">
    <property type="entry name" value="Winged helix' DNA-binding domain"/>
    <property type="match status" value="1"/>
</dbReference>
<name>A0ABW7UTH4_9ACTN</name>
<dbReference type="RefSeq" id="WP_055471057.1">
    <property type="nucleotide sequence ID" value="NZ_JBIRWE010000003.1"/>
</dbReference>
<feature type="domain" description="HTH gntR-type" evidence="4">
    <location>
        <begin position="19"/>
        <end position="87"/>
    </location>
</feature>
<evidence type="ECO:0000256" key="1">
    <source>
        <dbReference type="ARBA" id="ARBA00023015"/>
    </source>
</evidence>
<keyword evidence="2" id="KW-0238">DNA-binding</keyword>
<dbReference type="PROSITE" id="PS50949">
    <property type="entry name" value="HTH_GNTR"/>
    <property type="match status" value="1"/>
</dbReference>
<protein>
    <submittedName>
        <fullName evidence="5">FadR/GntR family transcriptional regulator</fullName>
    </submittedName>
</protein>
<dbReference type="InterPro" id="IPR008920">
    <property type="entry name" value="TF_FadR/GntR_C"/>
</dbReference>
<dbReference type="SUPFAM" id="SSF48008">
    <property type="entry name" value="GntR ligand-binding domain-like"/>
    <property type="match status" value="1"/>
</dbReference>
<dbReference type="SMART" id="SM00345">
    <property type="entry name" value="HTH_GNTR"/>
    <property type="match status" value="1"/>
</dbReference>
<dbReference type="Pfam" id="PF00392">
    <property type="entry name" value="GntR"/>
    <property type="match status" value="1"/>
</dbReference>
<sequence>MDSPPTAASAVSPLHGAGRRLGPAVVRQLVDDIVSGVYSSGAPMPTEAELCTRFGVSRTVVRESLKLMQDKGLVRIVQGKGTRITPSEKWDLIDDVVLSSLVHHDSSLAILDQLIRVRAALEREMAGAAALAGGADVGPIRAAYEEMCRTVAAPAEFAAADVRFHDAVMQASGNRLGHTIVTSIHDQARTTGRYHGSSTRAGLDRTLDEHLSILEAIESGDTDAAQRAMYAHIVDAWRRRRPAAEESTPPPAG</sequence>
<reference evidence="5 6" key="1">
    <citation type="submission" date="2024-10" db="EMBL/GenBank/DDBJ databases">
        <title>The Natural Products Discovery Center: Release of the First 8490 Sequenced Strains for Exploring Actinobacteria Biosynthetic Diversity.</title>
        <authorList>
            <person name="Kalkreuter E."/>
            <person name="Kautsar S.A."/>
            <person name="Yang D."/>
            <person name="Bader C.D."/>
            <person name="Teijaro C.N."/>
            <person name="Fluegel L."/>
            <person name="Davis C.M."/>
            <person name="Simpson J.R."/>
            <person name="Lauterbach L."/>
            <person name="Steele A.D."/>
            <person name="Gui C."/>
            <person name="Meng S."/>
            <person name="Li G."/>
            <person name="Viehrig K."/>
            <person name="Ye F."/>
            <person name="Su P."/>
            <person name="Kiefer A.F."/>
            <person name="Nichols A."/>
            <person name="Cepeda A.J."/>
            <person name="Yan W."/>
            <person name="Fan B."/>
            <person name="Jiang Y."/>
            <person name="Adhikari A."/>
            <person name="Zheng C.-J."/>
            <person name="Schuster L."/>
            <person name="Cowan T.M."/>
            <person name="Smanski M.J."/>
            <person name="Chevrette M.G."/>
            <person name="De Carvalho L.P.S."/>
            <person name="Shen B."/>
        </authorList>
    </citation>
    <scope>NUCLEOTIDE SEQUENCE [LARGE SCALE GENOMIC DNA]</scope>
    <source>
        <strain evidence="5 6">NPDC020327</strain>
    </source>
</reference>
<dbReference type="SMART" id="SM00895">
    <property type="entry name" value="FCD"/>
    <property type="match status" value="1"/>
</dbReference>
<accession>A0ABW7UTH4</accession>
<dbReference type="InterPro" id="IPR036390">
    <property type="entry name" value="WH_DNA-bd_sf"/>
</dbReference>
<dbReference type="InterPro" id="IPR036388">
    <property type="entry name" value="WH-like_DNA-bd_sf"/>
</dbReference>
<evidence type="ECO:0000256" key="3">
    <source>
        <dbReference type="ARBA" id="ARBA00023163"/>
    </source>
</evidence>